<organism evidence="2 3">
    <name type="scientific">Streptomyces lomondensis</name>
    <dbReference type="NCBI Taxonomy" id="68229"/>
    <lineage>
        <taxon>Bacteria</taxon>
        <taxon>Bacillati</taxon>
        <taxon>Actinomycetota</taxon>
        <taxon>Actinomycetes</taxon>
        <taxon>Kitasatosporales</taxon>
        <taxon>Streptomycetaceae</taxon>
        <taxon>Streptomyces</taxon>
    </lineage>
</organism>
<dbReference type="Proteomes" id="UP000617743">
    <property type="component" value="Unassembled WGS sequence"/>
</dbReference>
<evidence type="ECO:0000313" key="3">
    <source>
        <dbReference type="Proteomes" id="UP000617743"/>
    </source>
</evidence>
<protein>
    <submittedName>
        <fullName evidence="2">Uncharacterized protein</fullName>
    </submittedName>
</protein>
<sequence length="66" mass="7006">MEATAGAHIRFKNRATGLYTDGMNLGTESTSGSLPHAHLDDHGRRPTGVVVPPSLVTASLGFFRDI</sequence>
<reference evidence="3" key="1">
    <citation type="journal article" date="2019" name="Int. J. Syst. Evol. Microbiol.">
        <title>The Global Catalogue of Microorganisms (GCM) 10K type strain sequencing project: providing services to taxonomists for standard genome sequencing and annotation.</title>
        <authorList>
            <consortium name="The Broad Institute Genomics Platform"/>
            <consortium name="The Broad Institute Genome Sequencing Center for Infectious Disease"/>
            <person name="Wu L."/>
            <person name="Ma J."/>
        </authorList>
    </citation>
    <scope>NUCLEOTIDE SEQUENCE [LARGE SCALE GENOMIC DNA]</scope>
    <source>
        <strain evidence="3">JCM 4866</strain>
    </source>
</reference>
<keyword evidence="3" id="KW-1185">Reference proteome</keyword>
<evidence type="ECO:0000313" key="2">
    <source>
        <dbReference type="EMBL" id="GGX27843.1"/>
    </source>
</evidence>
<dbReference type="EMBL" id="BMWC01000013">
    <property type="protein sequence ID" value="GGX27843.1"/>
    <property type="molecule type" value="Genomic_DNA"/>
</dbReference>
<comment type="caution">
    <text evidence="2">The sequence shown here is derived from an EMBL/GenBank/DDBJ whole genome shotgun (WGS) entry which is preliminary data.</text>
</comment>
<proteinExistence type="predicted"/>
<dbReference type="RefSeq" id="WP_190054147.1">
    <property type="nucleotide sequence ID" value="NZ_BMWC01000013.1"/>
</dbReference>
<accession>A0ABQ2XPG9</accession>
<name>A0ABQ2XPG9_9ACTN</name>
<evidence type="ECO:0000256" key="1">
    <source>
        <dbReference type="SAM" id="MobiDB-lite"/>
    </source>
</evidence>
<gene>
    <name evidence="2" type="ORF">GCM10010383_68170</name>
</gene>
<feature type="region of interest" description="Disordered" evidence="1">
    <location>
        <begin position="22"/>
        <end position="50"/>
    </location>
</feature>